<feature type="transmembrane region" description="Helical" evidence="1">
    <location>
        <begin position="50"/>
        <end position="69"/>
    </location>
</feature>
<name>A0A9N8EBW5_9STRA</name>
<gene>
    <name evidence="2" type="ORF">SEMRO_898_G217630.1</name>
</gene>
<evidence type="ECO:0000256" key="1">
    <source>
        <dbReference type="SAM" id="Phobius"/>
    </source>
</evidence>
<accession>A0A9N8EBW5</accession>
<dbReference type="Proteomes" id="UP001153069">
    <property type="component" value="Unassembled WGS sequence"/>
</dbReference>
<keyword evidence="1" id="KW-0812">Transmembrane</keyword>
<keyword evidence="1" id="KW-1133">Transmembrane helix</keyword>
<sequence>MATSSSSNGDKTKIPLFGQPASCRGVGVTYAQQKGVVEWSWCPQWSWLRLFKWTTSISLVVGIFVLASGVVADRWYVTTLGIILIVFACPVVAILSNWVWNANKQHAFRQARFKSKEAELMWQQVDPLFHYQAKDTYYETTYGGKVLKVLRDGTIEINGQHNDFDDDEARLGSMEVTVVQTE</sequence>
<feature type="transmembrane region" description="Helical" evidence="1">
    <location>
        <begin position="75"/>
        <end position="100"/>
    </location>
</feature>
<evidence type="ECO:0000313" key="2">
    <source>
        <dbReference type="EMBL" id="CAB9517998.1"/>
    </source>
</evidence>
<dbReference type="EMBL" id="CAICTM010000896">
    <property type="protein sequence ID" value="CAB9517998.1"/>
    <property type="molecule type" value="Genomic_DNA"/>
</dbReference>
<keyword evidence="3" id="KW-1185">Reference proteome</keyword>
<comment type="caution">
    <text evidence="2">The sequence shown here is derived from an EMBL/GenBank/DDBJ whole genome shotgun (WGS) entry which is preliminary data.</text>
</comment>
<keyword evidence="1" id="KW-0472">Membrane</keyword>
<reference evidence="2" key="1">
    <citation type="submission" date="2020-06" db="EMBL/GenBank/DDBJ databases">
        <authorList>
            <consortium name="Plant Systems Biology data submission"/>
        </authorList>
    </citation>
    <scope>NUCLEOTIDE SEQUENCE</scope>
    <source>
        <strain evidence="2">D6</strain>
    </source>
</reference>
<evidence type="ECO:0000313" key="3">
    <source>
        <dbReference type="Proteomes" id="UP001153069"/>
    </source>
</evidence>
<protein>
    <submittedName>
        <fullName evidence="2">Uncharacterized protein</fullName>
    </submittedName>
</protein>
<organism evidence="2 3">
    <name type="scientific">Seminavis robusta</name>
    <dbReference type="NCBI Taxonomy" id="568900"/>
    <lineage>
        <taxon>Eukaryota</taxon>
        <taxon>Sar</taxon>
        <taxon>Stramenopiles</taxon>
        <taxon>Ochrophyta</taxon>
        <taxon>Bacillariophyta</taxon>
        <taxon>Bacillariophyceae</taxon>
        <taxon>Bacillariophycidae</taxon>
        <taxon>Naviculales</taxon>
        <taxon>Naviculaceae</taxon>
        <taxon>Seminavis</taxon>
    </lineage>
</organism>
<dbReference type="AlphaFoldDB" id="A0A9N8EBW5"/>
<proteinExistence type="predicted"/>